<keyword evidence="2" id="KW-1185">Reference proteome</keyword>
<gene>
    <name evidence="1" type="ORF">GCM10010324_24890</name>
</gene>
<evidence type="ECO:0000313" key="1">
    <source>
        <dbReference type="EMBL" id="GGX78376.1"/>
    </source>
</evidence>
<protein>
    <submittedName>
        <fullName evidence="1">Uncharacterized protein</fullName>
    </submittedName>
</protein>
<dbReference type="EMBL" id="BMUT01000004">
    <property type="protein sequence ID" value="GGX78376.1"/>
    <property type="molecule type" value="Genomic_DNA"/>
</dbReference>
<evidence type="ECO:0000313" key="2">
    <source>
        <dbReference type="Proteomes" id="UP000659223"/>
    </source>
</evidence>
<proteinExistence type="predicted"/>
<reference evidence="2" key="1">
    <citation type="journal article" date="2019" name="Int. J. Syst. Evol. Microbiol.">
        <title>The Global Catalogue of Microorganisms (GCM) 10K type strain sequencing project: providing services to taxonomists for standard genome sequencing and annotation.</title>
        <authorList>
            <consortium name="The Broad Institute Genomics Platform"/>
            <consortium name="The Broad Institute Genome Sequencing Center for Infectious Disease"/>
            <person name="Wu L."/>
            <person name="Ma J."/>
        </authorList>
    </citation>
    <scope>NUCLEOTIDE SEQUENCE [LARGE SCALE GENOMIC DNA]</scope>
    <source>
        <strain evidence="2">JCM 4586</strain>
    </source>
</reference>
<dbReference type="Proteomes" id="UP000659223">
    <property type="component" value="Unassembled WGS sequence"/>
</dbReference>
<organism evidence="1 2">
    <name type="scientific">Streptomyces hiroshimensis</name>
    <dbReference type="NCBI Taxonomy" id="66424"/>
    <lineage>
        <taxon>Bacteria</taxon>
        <taxon>Bacillati</taxon>
        <taxon>Actinomycetota</taxon>
        <taxon>Actinomycetes</taxon>
        <taxon>Kitasatosporales</taxon>
        <taxon>Streptomycetaceae</taxon>
        <taxon>Streptomyces</taxon>
    </lineage>
</organism>
<name>A0ABQ2YAX3_9ACTN</name>
<comment type="caution">
    <text evidence="1">The sequence shown here is derived from an EMBL/GenBank/DDBJ whole genome shotgun (WGS) entry which is preliminary data.</text>
</comment>
<sequence>MGLEYGGSGESWKLLEAPCGNGDSGTSTSRATLYGAGWLSSDRKVHLRAGAWGGWRPFGTWGWDDRGTTVTV</sequence>
<accession>A0ABQ2YAX3</accession>